<proteinExistence type="predicted"/>
<protein>
    <submittedName>
        <fullName evidence="2">SnoaL-like domain-containing protein</fullName>
    </submittedName>
</protein>
<dbReference type="EMBL" id="JAAMPJ010000013">
    <property type="protein sequence ID" value="NGY64456.1"/>
    <property type="molecule type" value="Genomic_DNA"/>
</dbReference>
<reference evidence="2 3" key="1">
    <citation type="submission" date="2020-03" db="EMBL/GenBank/DDBJ databases">
        <title>Isolation and identification of active actinomycetes.</title>
        <authorList>
            <person name="Sun X."/>
        </authorList>
    </citation>
    <scope>NUCLEOTIDE SEQUENCE [LARGE SCALE GENOMIC DNA]</scope>
    <source>
        <strain evidence="2 3">NEAU-D13</strain>
    </source>
</reference>
<dbReference type="SUPFAM" id="SSF54427">
    <property type="entry name" value="NTF2-like"/>
    <property type="match status" value="1"/>
</dbReference>
<dbReference type="RefSeq" id="WP_166053281.1">
    <property type="nucleotide sequence ID" value="NZ_JAAMPJ010000013.1"/>
</dbReference>
<comment type="caution">
    <text evidence="2">The sequence shown here is derived from an EMBL/GenBank/DDBJ whole genome shotgun (WGS) entry which is preliminary data.</text>
</comment>
<organism evidence="2 3">
    <name type="scientific">Lentzea alba</name>
    <dbReference type="NCBI Taxonomy" id="2714351"/>
    <lineage>
        <taxon>Bacteria</taxon>
        <taxon>Bacillati</taxon>
        <taxon>Actinomycetota</taxon>
        <taxon>Actinomycetes</taxon>
        <taxon>Pseudonocardiales</taxon>
        <taxon>Pseudonocardiaceae</taxon>
        <taxon>Lentzea</taxon>
    </lineage>
</organism>
<keyword evidence="3" id="KW-1185">Reference proteome</keyword>
<name>A0A7C9VZ66_9PSEU</name>
<dbReference type="AlphaFoldDB" id="A0A7C9VZ66"/>
<feature type="domain" description="SnoaL-like" evidence="1">
    <location>
        <begin position="15"/>
        <end position="127"/>
    </location>
</feature>
<dbReference type="Pfam" id="PF13474">
    <property type="entry name" value="SnoaL_3"/>
    <property type="match status" value="1"/>
</dbReference>
<dbReference type="InterPro" id="IPR032710">
    <property type="entry name" value="NTF2-like_dom_sf"/>
</dbReference>
<dbReference type="InterPro" id="IPR037401">
    <property type="entry name" value="SnoaL-like"/>
</dbReference>
<dbReference type="Gene3D" id="3.10.450.50">
    <property type="match status" value="1"/>
</dbReference>
<dbReference type="Proteomes" id="UP000481360">
    <property type="component" value="Unassembled WGS sequence"/>
</dbReference>
<sequence>MSFQDEVLPLLQRDVENLHNGDAGPRKQMWSHAEPVVLFGAAMGAVGWTEVEQVFDTIEKWFHGSRSLDIEVVAAESSGDIGYVCAIERSEILDPSGATKSYALRVTTVFRREDGTWKMVHRHGSPLDDRALDALASIR</sequence>
<gene>
    <name evidence="2" type="ORF">G7043_36655</name>
</gene>
<evidence type="ECO:0000259" key="1">
    <source>
        <dbReference type="Pfam" id="PF13474"/>
    </source>
</evidence>
<evidence type="ECO:0000313" key="3">
    <source>
        <dbReference type="Proteomes" id="UP000481360"/>
    </source>
</evidence>
<accession>A0A7C9VZ66</accession>
<evidence type="ECO:0000313" key="2">
    <source>
        <dbReference type="EMBL" id="NGY64456.1"/>
    </source>
</evidence>